<proteinExistence type="inferred from homology"/>
<keyword evidence="5" id="KW-0119">Carbohydrate metabolism</keyword>
<comment type="function">
    <text evidence="8">Pectinolytic enzyme involved in the degradation of xylogalacturonan (xga), a galacturonan backbone heavily substituted with xylose, and which is one important component of the hairy regions of pectin. Activity requires a galacturonic acid backbone substituted with xylose.</text>
</comment>
<keyword evidence="2" id="KW-0677">Repeat</keyword>
<dbReference type="InterPro" id="IPR012334">
    <property type="entry name" value="Pectin_lyas_fold"/>
</dbReference>
<name>A0ABX0QRR9_9BACT</name>
<dbReference type="InterPro" id="IPR000743">
    <property type="entry name" value="Glyco_hydro_28"/>
</dbReference>
<evidence type="ECO:0000256" key="7">
    <source>
        <dbReference type="ARBA" id="ARBA00023326"/>
    </source>
</evidence>
<comment type="caution">
    <text evidence="10">The sequence shown here is derived from an EMBL/GenBank/DDBJ whole genome shotgun (WGS) entry which is preliminary data.</text>
</comment>
<evidence type="ECO:0000256" key="4">
    <source>
        <dbReference type="ARBA" id="ARBA00023180"/>
    </source>
</evidence>
<reference evidence="11" key="2">
    <citation type="submission" date="2023-07" db="EMBL/GenBank/DDBJ databases">
        <authorList>
            <person name="Jung D.-H."/>
        </authorList>
    </citation>
    <scope>NUCLEOTIDE SEQUENCE [LARGE SCALE GENOMIC DNA]</scope>
    <source>
        <strain evidence="11">JA-25</strain>
    </source>
</reference>
<evidence type="ECO:0000256" key="9">
    <source>
        <dbReference type="RuleBase" id="RU361169"/>
    </source>
</evidence>
<keyword evidence="11" id="KW-1185">Reference proteome</keyword>
<dbReference type="Gene3D" id="2.160.20.10">
    <property type="entry name" value="Single-stranded right-handed beta-helix, Pectin lyase-like"/>
    <property type="match status" value="1"/>
</dbReference>
<evidence type="ECO:0000313" key="11">
    <source>
        <dbReference type="Proteomes" id="UP000606008"/>
    </source>
</evidence>
<keyword evidence="6 9" id="KW-0326">Glycosidase</keyword>
<accession>A0ABX0QRR9</accession>
<evidence type="ECO:0000313" key="10">
    <source>
        <dbReference type="EMBL" id="NID13453.1"/>
    </source>
</evidence>
<keyword evidence="4" id="KW-0325">Glycoprotein</keyword>
<reference evidence="11" key="1">
    <citation type="submission" date="2019-09" db="EMBL/GenBank/DDBJ databases">
        <authorList>
            <person name="Jung D.-H."/>
        </authorList>
    </citation>
    <scope>NUCLEOTIDE SEQUENCE [LARGE SCALE GENOMIC DNA]</scope>
    <source>
        <strain evidence="11">JA-25</strain>
    </source>
</reference>
<evidence type="ECO:0000256" key="5">
    <source>
        <dbReference type="ARBA" id="ARBA00023277"/>
    </source>
</evidence>
<sequence length="468" mass="52485">MHKHLGIGLLLWLLSLQLYAQQLVIYPVPAGVLYSQHNDDYTVRVRKPGEPWQDLFEYTVQVDQDKVRDASMVFFDFSGTVEVAVRKNNGLVQSARIRPLSNQIPSKQEGNTLYFTLTQPRKLSIEFNGDKLQNLHLFANPIETSKPDPADPNVIYFGPGIHTPDDKPGDVFRIPSNKTVYIDDGAVIRGKLVCDKVKNVRIIGRGIIDQPQRGIEITHSENVLVEGIIVKNPQHYTVYGGQSKGITIRNLKSFSCKGWSDGIDLMSCSDVVVDDVFMRNSDDCIALYGHRWDYYGGSRNVVVKNSTLWADVAHPTNLGLHGDTRSVGDTLENITFSNLDILEHDEDDPDYQGCMAISCGDLNLVRNVTYENIRVEDFEEGKLLSLRVFYNKKYNTGPGRNIENITFRNITYSGSMANPSVIEGLSEQGMVRGVTFENVRINGKLLRNNQSGDIRVGAFTQAIQVKPD</sequence>
<comment type="similarity">
    <text evidence="1 9">Belongs to the glycosyl hydrolase 28 family.</text>
</comment>
<dbReference type="SUPFAM" id="SSF51126">
    <property type="entry name" value="Pectin lyase-like"/>
    <property type="match status" value="1"/>
</dbReference>
<dbReference type="GO" id="GO:0016787">
    <property type="term" value="F:hydrolase activity"/>
    <property type="evidence" value="ECO:0007669"/>
    <property type="project" value="UniProtKB-KW"/>
</dbReference>
<dbReference type="Pfam" id="PF00295">
    <property type="entry name" value="Glyco_hydro_28"/>
    <property type="match status" value="1"/>
</dbReference>
<dbReference type="PANTHER" id="PTHR31736">
    <property type="match status" value="1"/>
</dbReference>
<evidence type="ECO:0000256" key="1">
    <source>
        <dbReference type="ARBA" id="ARBA00008834"/>
    </source>
</evidence>
<dbReference type="PANTHER" id="PTHR31736:SF9">
    <property type="entry name" value="ENDO-XYLOGALACTURONAN HYDROLASE A-RELATED"/>
    <property type="match status" value="1"/>
</dbReference>
<organism evidence="10 11">
    <name type="scientific">Fibrivirga algicola</name>
    <dbReference type="NCBI Taxonomy" id="2950420"/>
    <lineage>
        <taxon>Bacteria</taxon>
        <taxon>Pseudomonadati</taxon>
        <taxon>Bacteroidota</taxon>
        <taxon>Cytophagia</taxon>
        <taxon>Cytophagales</taxon>
        <taxon>Spirosomataceae</taxon>
        <taxon>Fibrivirga</taxon>
    </lineage>
</organism>
<dbReference type="Proteomes" id="UP000606008">
    <property type="component" value="Unassembled WGS sequence"/>
</dbReference>
<evidence type="ECO:0000256" key="6">
    <source>
        <dbReference type="ARBA" id="ARBA00023295"/>
    </source>
</evidence>
<gene>
    <name evidence="10" type="ORF">F7231_25010</name>
</gene>
<protein>
    <submittedName>
        <fullName evidence="10">Glycoside hydrolase</fullName>
    </submittedName>
</protein>
<dbReference type="InterPro" id="IPR011050">
    <property type="entry name" value="Pectin_lyase_fold/virulence"/>
</dbReference>
<dbReference type="EMBL" id="WAEL01000012">
    <property type="protein sequence ID" value="NID13453.1"/>
    <property type="molecule type" value="Genomic_DNA"/>
</dbReference>
<evidence type="ECO:0000256" key="3">
    <source>
        <dbReference type="ARBA" id="ARBA00022801"/>
    </source>
</evidence>
<keyword evidence="3 9" id="KW-0378">Hydrolase</keyword>
<keyword evidence="7" id="KW-0624">Polysaccharide degradation</keyword>
<evidence type="ECO:0000256" key="8">
    <source>
        <dbReference type="ARBA" id="ARBA00037278"/>
    </source>
</evidence>
<evidence type="ECO:0000256" key="2">
    <source>
        <dbReference type="ARBA" id="ARBA00022737"/>
    </source>
</evidence>